<dbReference type="Pfam" id="PF13302">
    <property type="entry name" value="Acetyltransf_3"/>
    <property type="match status" value="1"/>
</dbReference>
<sequence length="181" mass="20171">MSALHARLHAPMVDGAVLVRAMQEADREPLRASCAADPDIWAIYPYSMLGDAFDPAFDRLMRPDPATLKFTILHADLVVGCTSYLRLDPENAVVEIGGTYIQPSVRGPANRCVKDMLLARAFACGLHRVEFRVDTRNARSQAAVRKLGAQQDGVIRQDRLTWTGYRRDTALFSILATEWRA</sequence>
<feature type="domain" description="N-acetyltransferase" evidence="1">
    <location>
        <begin position="17"/>
        <end position="168"/>
    </location>
</feature>
<organism evidence="2 3">
    <name type="scientific">Hankyongella ginsenosidimutans</name>
    <dbReference type="NCBI Taxonomy" id="1763828"/>
    <lineage>
        <taxon>Bacteria</taxon>
        <taxon>Pseudomonadati</taxon>
        <taxon>Pseudomonadota</taxon>
        <taxon>Alphaproteobacteria</taxon>
        <taxon>Sphingomonadales</taxon>
        <taxon>Sphingomonadaceae</taxon>
        <taxon>Hankyongella</taxon>
    </lineage>
</organism>
<dbReference type="RefSeq" id="WP_222873674.1">
    <property type="nucleotide sequence ID" value="NZ_CP039704.1"/>
</dbReference>
<dbReference type="SUPFAM" id="SSF55729">
    <property type="entry name" value="Acyl-CoA N-acyltransferases (Nat)"/>
    <property type="match status" value="1"/>
</dbReference>
<dbReference type="PANTHER" id="PTHR43610:SF1">
    <property type="entry name" value="N-ACETYLTRANSFERASE DOMAIN-CONTAINING PROTEIN"/>
    <property type="match status" value="1"/>
</dbReference>
<evidence type="ECO:0000259" key="1">
    <source>
        <dbReference type="PROSITE" id="PS51186"/>
    </source>
</evidence>
<dbReference type="AlphaFoldDB" id="A0A4D7BTJ9"/>
<dbReference type="Gene3D" id="3.40.630.30">
    <property type="match status" value="1"/>
</dbReference>
<dbReference type="KEGG" id="hgn:E6W36_02620"/>
<evidence type="ECO:0000313" key="3">
    <source>
        <dbReference type="Proteomes" id="UP000298714"/>
    </source>
</evidence>
<dbReference type="InterPro" id="IPR016181">
    <property type="entry name" value="Acyl_CoA_acyltransferase"/>
</dbReference>
<gene>
    <name evidence="2" type="ORF">E6W36_02620</name>
</gene>
<keyword evidence="3" id="KW-1185">Reference proteome</keyword>
<dbReference type="GO" id="GO:0016747">
    <property type="term" value="F:acyltransferase activity, transferring groups other than amino-acyl groups"/>
    <property type="evidence" value="ECO:0007669"/>
    <property type="project" value="InterPro"/>
</dbReference>
<dbReference type="PANTHER" id="PTHR43610">
    <property type="entry name" value="BLL6696 PROTEIN"/>
    <property type="match status" value="1"/>
</dbReference>
<evidence type="ECO:0000313" key="2">
    <source>
        <dbReference type="EMBL" id="QCI78899.1"/>
    </source>
</evidence>
<dbReference type="Proteomes" id="UP000298714">
    <property type="component" value="Chromosome"/>
</dbReference>
<dbReference type="PROSITE" id="PS51186">
    <property type="entry name" value="GNAT"/>
    <property type="match status" value="1"/>
</dbReference>
<dbReference type="InterPro" id="IPR000182">
    <property type="entry name" value="GNAT_dom"/>
</dbReference>
<name>A0A4D7BTJ9_9SPHN</name>
<reference evidence="3" key="1">
    <citation type="submission" date="2019-04" db="EMBL/GenBank/DDBJ databases">
        <title>Complete genome sequence of Sphingomonas sp. W1-2-3.</title>
        <authorList>
            <person name="Im W.T."/>
        </authorList>
    </citation>
    <scope>NUCLEOTIDE SEQUENCE [LARGE SCALE GENOMIC DNA]</scope>
    <source>
        <strain evidence="3">W1-2-3</strain>
    </source>
</reference>
<dbReference type="EMBL" id="CP039704">
    <property type="protein sequence ID" value="QCI78899.1"/>
    <property type="molecule type" value="Genomic_DNA"/>
</dbReference>
<keyword evidence="2" id="KW-0808">Transferase</keyword>
<proteinExistence type="predicted"/>
<protein>
    <submittedName>
        <fullName evidence="2">GNAT family N-acetyltransferase</fullName>
    </submittedName>
</protein>
<accession>A0A4D7BTJ9</accession>